<dbReference type="AlphaFoldDB" id="A0A482VGQ3"/>
<keyword evidence="2" id="KW-1185">Reference proteome</keyword>
<evidence type="ECO:0000313" key="1">
    <source>
        <dbReference type="EMBL" id="RZC31914.1"/>
    </source>
</evidence>
<reference evidence="1 2" key="1">
    <citation type="submission" date="2017-03" db="EMBL/GenBank/DDBJ databases">
        <title>Genome of the blue death feigning beetle - Asbolus verrucosus.</title>
        <authorList>
            <person name="Rider S.D."/>
        </authorList>
    </citation>
    <scope>NUCLEOTIDE SEQUENCE [LARGE SCALE GENOMIC DNA]</scope>
    <source>
        <strain evidence="1">Butters</strain>
        <tissue evidence="1">Head and leg muscle</tissue>
    </source>
</reference>
<dbReference type="EMBL" id="QDEB01101446">
    <property type="protein sequence ID" value="RZC31914.1"/>
    <property type="molecule type" value="Genomic_DNA"/>
</dbReference>
<protein>
    <submittedName>
        <fullName evidence="1">Uncharacterized protein</fullName>
    </submittedName>
</protein>
<gene>
    <name evidence="1" type="ORF">BDFB_011860</name>
</gene>
<name>A0A482VGQ3_ASBVE</name>
<organism evidence="1 2">
    <name type="scientific">Asbolus verrucosus</name>
    <name type="common">Desert ironclad beetle</name>
    <dbReference type="NCBI Taxonomy" id="1661398"/>
    <lineage>
        <taxon>Eukaryota</taxon>
        <taxon>Metazoa</taxon>
        <taxon>Ecdysozoa</taxon>
        <taxon>Arthropoda</taxon>
        <taxon>Hexapoda</taxon>
        <taxon>Insecta</taxon>
        <taxon>Pterygota</taxon>
        <taxon>Neoptera</taxon>
        <taxon>Endopterygota</taxon>
        <taxon>Coleoptera</taxon>
        <taxon>Polyphaga</taxon>
        <taxon>Cucujiformia</taxon>
        <taxon>Tenebrionidae</taxon>
        <taxon>Pimeliinae</taxon>
        <taxon>Asbolus</taxon>
    </lineage>
</organism>
<proteinExistence type="predicted"/>
<dbReference type="OrthoDB" id="10274146at2759"/>
<sequence>MLIMMPVTHCTEFQHLRARYDRFAPENRPQTPKTPLNIGDELIFVAYLHASGDKYASLALLEL</sequence>
<comment type="caution">
    <text evidence="1">The sequence shown here is derived from an EMBL/GenBank/DDBJ whole genome shotgun (WGS) entry which is preliminary data.</text>
</comment>
<dbReference type="Proteomes" id="UP000292052">
    <property type="component" value="Unassembled WGS sequence"/>
</dbReference>
<accession>A0A482VGQ3</accession>
<evidence type="ECO:0000313" key="2">
    <source>
        <dbReference type="Proteomes" id="UP000292052"/>
    </source>
</evidence>